<protein>
    <submittedName>
        <fullName evidence="3">Lipid-binding SYLF domain-containing protein</fullName>
    </submittedName>
</protein>
<comment type="caution">
    <text evidence="3">The sequence shown here is derived from an EMBL/GenBank/DDBJ whole genome shotgun (WGS) entry which is preliminary data.</text>
</comment>
<dbReference type="AlphaFoldDB" id="A0A7X1EA63"/>
<name>A0A7X1EA63_9BACT</name>
<dbReference type="InterPro" id="IPR051702">
    <property type="entry name" value="SH3_domain_YSC84-like"/>
</dbReference>
<dbReference type="PANTHER" id="PTHR15629:SF2">
    <property type="entry name" value="SH3 DOMAIN-CONTAINING YSC84-LIKE PROTEIN 1"/>
    <property type="match status" value="1"/>
</dbReference>
<dbReference type="EMBL" id="JACHVC010000012">
    <property type="protein sequence ID" value="MBC2606457.1"/>
    <property type="molecule type" value="Genomic_DNA"/>
</dbReference>
<evidence type="ECO:0000256" key="1">
    <source>
        <dbReference type="SAM" id="SignalP"/>
    </source>
</evidence>
<sequence>MKQITRIALACLGFVLLAATTQAAPKREKLVENIVNGEYVLEEIMANPETAIPADILKDAKGIIFTLNYRGGFMVGGHAGNGILIAKNPITDEWGVPAFVRTGGANIGLQLGVKEFDAVYVIMDLDTVRKAYTGRFDFGADAAAVAGPLESSREARQNVDFKNAKILVYSNKKGLYAGVSVSAGWVAPNNKGTKFFYDTDYNMPEIVMSDWFELPVEAKALLQRLNFYTDGGR</sequence>
<dbReference type="Proteomes" id="UP000526501">
    <property type="component" value="Unassembled WGS sequence"/>
</dbReference>
<keyword evidence="1" id="KW-0732">Signal</keyword>
<proteinExistence type="predicted"/>
<feature type="domain" description="Ysc84 actin-binding" evidence="2">
    <location>
        <begin position="104"/>
        <end position="226"/>
    </location>
</feature>
<reference evidence="3 4" key="1">
    <citation type="submission" date="2020-07" db="EMBL/GenBank/DDBJ databases">
        <authorList>
            <person name="Feng X."/>
        </authorList>
    </citation>
    <scope>NUCLEOTIDE SEQUENCE [LARGE SCALE GENOMIC DNA]</scope>
    <source>
        <strain evidence="3 4">JCM23202</strain>
    </source>
</reference>
<dbReference type="CDD" id="cd11524">
    <property type="entry name" value="SYLF"/>
    <property type="match status" value="1"/>
</dbReference>
<dbReference type="PANTHER" id="PTHR15629">
    <property type="entry name" value="SH3YL1 PROTEIN"/>
    <property type="match status" value="1"/>
</dbReference>
<feature type="signal peptide" evidence="1">
    <location>
        <begin position="1"/>
        <end position="23"/>
    </location>
</feature>
<evidence type="ECO:0000313" key="3">
    <source>
        <dbReference type="EMBL" id="MBC2606457.1"/>
    </source>
</evidence>
<feature type="chain" id="PRO_5030843735" evidence="1">
    <location>
        <begin position="24"/>
        <end position="233"/>
    </location>
</feature>
<keyword evidence="4" id="KW-1185">Reference proteome</keyword>
<accession>A0A7X1EA63</accession>
<gene>
    <name evidence="3" type="ORF">H5P27_10420</name>
</gene>
<organism evidence="3 4">
    <name type="scientific">Pelagicoccus albus</name>
    <dbReference type="NCBI Taxonomy" id="415222"/>
    <lineage>
        <taxon>Bacteria</taxon>
        <taxon>Pseudomonadati</taxon>
        <taxon>Verrucomicrobiota</taxon>
        <taxon>Opitutia</taxon>
        <taxon>Puniceicoccales</taxon>
        <taxon>Pelagicoccaceae</taxon>
        <taxon>Pelagicoccus</taxon>
    </lineage>
</organism>
<dbReference type="Pfam" id="PF04366">
    <property type="entry name" value="Ysc84"/>
    <property type="match status" value="1"/>
</dbReference>
<dbReference type="GO" id="GO:0035091">
    <property type="term" value="F:phosphatidylinositol binding"/>
    <property type="evidence" value="ECO:0007669"/>
    <property type="project" value="TreeGrafter"/>
</dbReference>
<evidence type="ECO:0000259" key="2">
    <source>
        <dbReference type="Pfam" id="PF04366"/>
    </source>
</evidence>
<dbReference type="InterPro" id="IPR007461">
    <property type="entry name" value="Ysc84_actin-binding"/>
</dbReference>
<evidence type="ECO:0000313" key="4">
    <source>
        <dbReference type="Proteomes" id="UP000526501"/>
    </source>
</evidence>
<dbReference type="RefSeq" id="WP_185660329.1">
    <property type="nucleotide sequence ID" value="NZ_CAWPOO010000012.1"/>
</dbReference>